<dbReference type="AlphaFoldDB" id="A0A5B7J3H2"/>
<organism evidence="2 3">
    <name type="scientific">Portunus trituberculatus</name>
    <name type="common">Swimming crab</name>
    <name type="synonym">Neptunus trituberculatus</name>
    <dbReference type="NCBI Taxonomy" id="210409"/>
    <lineage>
        <taxon>Eukaryota</taxon>
        <taxon>Metazoa</taxon>
        <taxon>Ecdysozoa</taxon>
        <taxon>Arthropoda</taxon>
        <taxon>Crustacea</taxon>
        <taxon>Multicrustacea</taxon>
        <taxon>Malacostraca</taxon>
        <taxon>Eumalacostraca</taxon>
        <taxon>Eucarida</taxon>
        <taxon>Decapoda</taxon>
        <taxon>Pleocyemata</taxon>
        <taxon>Brachyura</taxon>
        <taxon>Eubrachyura</taxon>
        <taxon>Portunoidea</taxon>
        <taxon>Portunidae</taxon>
        <taxon>Portuninae</taxon>
        <taxon>Portunus</taxon>
    </lineage>
</organism>
<feature type="compositionally biased region" description="Polar residues" evidence="1">
    <location>
        <begin position="1"/>
        <end position="13"/>
    </location>
</feature>
<dbReference type="Proteomes" id="UP000324222">
    <property type="component" value="Unassembled WGS sequence"/>
</dbReference>
<sequence>MLPILTQDTTATSPPNPTLPLSRSYPVPTQPGYREHSQSALLLTSPVRTSNNSFLGRSQGTGIVD</sequence>
<evidence type="ECO:0000313" key="2">
    <source>
        <dbReference type="EMBL" id="MPC88157.1"/>
    </source>
</evidence>
<evidence type="ECO:0000256" key="1">
    <source>
        <dbReference type="SAM" id="MobiDB-lite"/>
    </source>
</evidence>
<gene>
    <name evidence="2" type="ORF">E2C01_083051</name>
</gene>
<protein>
    <submittedName>
        <fullName evidence="2">Uncharacterized protein</fullName>
    </submittedName>
</protein>
<feature type="region of interest" description="Disordered" evidence="1">
    <location>
        <begin position="1"/>
        <end position="34"/>
    </location>
</feature>
<reference evidence="2 3" key="1">
    <citation type="submission" date="2019-05" db="EMBL/GenBank/DDBJ databases">
        <title>Another draft genome of Portunus trituberculatus and its Hox gene families provides insights of decapod evolution.</title>
        <authorList>
            <person name="Jeong J.-H."/>
            <person name="Song I."/>
            <person name="Kim S."/>
            <person name="Choi T."/>
            <person name="Kim D."/>
            <person name="Ryu S."/>
            <person name="Kim W."/>
        </authorList>
    </citation>
    <scope>NUCLEOTIDE SEQUENCE [LARGE SCALE GENOMIC DNA]</scope>
    <source>
        <tissue evidence="2">Muscle</tissue>
    </source>
</reference>
<evidence type="ECO:0000313" key="3">
    <source>
        <dbReference type="Proteomes" id="UP000324222"/>
    </source>
</evidence>
<accession>A0A5B7J3H2</accession>
<dbReference type="EMBL" id="VSRR010076828">
    <property type="protein sequence ID" value="MPC88157.1"/>
    <property type="molecule type" value="Genomic_DNA"/>
</dbReference>
<name>A0A5B7J3H2_PORTR</name>
<comment type="caution">
    <text evidence="2">The sequence shown here is derived from an EMBL/GenBank/DDBJ whole genome shotgun (WGS) entry which is preliminary data.</text>
</comment>
<keyword evidence="3" id="KW-1185">Reference proteome</keyword>
<proteinExistence type="predicted"/>